<evidence type="ECO:0000256" key="3">
    <source>
        <dbReference type="ARBA" id="ARBA00022490"/>
    </source>
</evidence>
<comment type="subcellular location">
    <subcellularLocation>
        <location evidence="1">Cytoplasm</location>
    </subcellularLocation>
</comment>
<dbReference type="PROSITE" id="PS00329">
    <property type="entry name" value="HSP70_2"/>
    <property type="match status" value="1"/>
</dbReference>
<feature type="compositionally biased region" description="Basic and acidic residues" evidence="7">
    <location>
        <begin position="597"/>
        <end position="609"/>
    </location>
</feature>
<dbReference type="FunFam" id="2.60.34.10:FF:000011">
    <property type="entry name" value="Heat shock protein hsp88"/>
    <property type="match status" value="1"/>
</dbReference>
<dbReference type="Gene3D" id="3.90.640.10">
    <property type="entry name" value="Actin, Chain A, domain 4"/>
    <property type="match status" value="1"/>
</dbReference>
<dbReference type="Pfam" id="PF00012">
    <property type="entry name" value="HSP70"/>
    <property type="match status" value="1"/>
</dbReference>
<dbReference type="PANTHER" id="PTHR45639:SF4">
    <property type="entry name" value="HSC70CB, ISOFORM G"/>
    <property type="match status" value="1"/>
</dbReference>
<dbReference type="SUPFAM" id="SSF100920">
    <property type="entry name" value="Heat shock protein 70kD (HSP70), peptide-binding domain"/>
    <property type="match status" value="1"/>
</dbReference>
<evidence type="ECO:0000313" key="9">
    <source>
        <dbReference type="Proteomes" id="UP001152049"/>
    </source>
</evidence>
<dbReference type="SUPFAM" id="SSF53067">
    <property type="entry name" value="Actin-like ATPase domain"/>
    <property type="match status" value="2"/>
</dbReference>
<feature type="region of interest" description="Disordered" evidence="7">
    <location>
        <begin position="747"/>
        <end position="792"/>
    </location>
</feature>
<dbReference type="Gene3D" id="3.30.420.40">
    <property type="match status" value="2"/>
</dbReference>
<evidence type="ECO:0000313" key="8">
    <source>
        <dbReference type="EMBL" id="KAJ4258689.1"/>
    </source>
</evidence>
<evidence type="ECO:0000256" key="2">
    <source>
        <dbReference type="ARBA" id="ARBA00007381"/>
    </source>
</evidence>
<feature type="region of interest" description="Disordered" evidence="7">
    <location>
        <begin position="596"/>
        <end position="619"/>
    </location>
</feature>
<dbReference type="InterPro" id="IPR013126">
    <property type="entry name" value="Hsp_70_fam"/>
</dbReference>
<evidence type="ECO:0000256" key="1">
    <source>
        <dbReference type="ARBA" id="ARBA00004496"/>
    </source>
</evidence>
<dbReference type="FunFam" id="1.20.1270.10:FF:000002">
    <property type="entry name" value="Heat shock 70 kDa protein 4"/>
    <property type="match status" value="1"/>
</dbReference>
<dbReference type="EMBL" id="JAOQAZ010000015">
    <property type="protein sequence ID" value="KAJ4258689.1"/>
    <property type="molecule type" value="Genomic_DNA"/>
</dbReference>
<name>A0A9W8VD58_9HYPO</name>
<sequence length="792" mass="87439">MSVVGIDFGTLKTVIAIARNRGVDVVTNEVSNRATPSLVGFGPKSRYLGEGAKTQEISNLKNTVSSLKRLAGRSFNDPDIQIEQQYVTAPLVDVNGQVGAEVNYLGKKEKFTATQLVAMYLSKIKQTAGAELKLPVSDVCMSVPPWFTDVQRRALIDAAEIAGLRVLRLINDGTAAALGWGITKLDLPAPEEQPRRVCFVDVGHSSYTVSIVEFKKGELAVKATTWDKDFGGRDFDRALVEHLAKEFKGKYKVDIMTHGRALARTIAAAEKTKKILSANQQAPVNIESLMNDIDASAMITRQEFEAMIEPLLNRTHQPLEEALAQAKLTKDDIDAIEVVGGGSRVPALKERIQAFFGKPLSFTLNADEALARGSAFSCAILSPVFRVRDFSVQDIISYPIEFAWEKAPDIPDEDTSLTVFNKGNVMPSTKILTFYRKQPFDLEARYAQPEQLPGKTNPWIGRFSVKNVKADGKDDFMICKLKARVNIHGVLNVETGYYVEDQEVEEEVNEDGEKKDPDVSLLEPTTASNIPMPFRDQDSVSTSSSASVGDDSRAYPAKRLRLEEDEAIHPSLAASAVSEFLESSTYEPRSLTFASKKAMDTDKKDDGSKKTRKVKKQVRKGDLPIAAGSASLDDATKTSLFEKENAMVMEDKLVADTEEKKNELEAYIYDLRAKLDEQYSEFASEDEKSTIKAKLEATEDWLYEEGDDTTKGVYIAKIDEIRAMAGPIVQRHFEKVEAERLAVQEKVEAERAAKKAEEDARKAAEAEKSNGDQEMKDADAPQQGTEGSADPQ</sequence>
<evidence type="ECO:0000256" key="7">
    <source>
        <dbReference type="SAM" id="MobiDB-lite"/>
    </source>
</evidence>
<keyword evidence="5" id="KW-0067">ATP-binding</keyword>
<evidence type="ECO:0000256" key="4">
    <source>
        <dbReference type="ARBA" id="ARBA00022741"/>
    </source>
</evidence>
<dbReference type="FunFam" id="3.30.420.40:FF:000171">
    <property type="entry name" value="Heat shock 70 kDa protein 4"/>
    <property type="match status" value="2"/>
</dbReference>
<dbReference type="InterPro" id="IPR029048">
    <property type="entry name" value="HSP70_C_sf"/>
</dbReference>
<dbReference type="InterPro" id="IPR018181">
    <property type="entry name" value="Heat_shock_70_CS"/>
</dbReference>
<keyword evidence="6" id="KW-0346">Stress response</keyword>
<dbReference type="InterPro" id="IPR029047">
    <property type="entry name" value="HSP70_peptide-bd_sf"/>
</dbReference>
<feature type="compositionally biased region" description="Low complexity" evidence="7">
    <location>
        <begin position="539"/>
        <end position="549"/>
    </location>
</feature>
<proteinExistence type="inferred from homology"/>
<dbReference type="CDD" id="cd24094">
    <property type="entry name" value="ASKHA_NBD_HSP70_ScSse"/>
    <property type="match status" value="1"/>
</dbReference>
<dbReference type="GO" id="GO:0005634">
    <property type="term" value="C:nucleus"/>
    <property type="evidence" value="ECO:0007669"/>
    <property type="project" value="TreeGrafter"/>
</dbReference>
<dbReference type="PROSITE" id="PS01036">
    <property type="entry name" value="HSP70_3"/>
    <property type="match status" value="1"/>
</dbReference>
<dbReference type="FunFam" id="3.90.640.10:FF:000004">
    <property type="entry name" value="Heat shock 70 kDa protein 4"/>
    <property type="match status" value="1"/>
</dbReference>
<keyword evidence="4" id="KW-0547">Nucleotide-binding</keyword>
<evidence type="ECO:0000256" key="5">
    <source>
        <dbReference type="ARBA" id="ARBA00022840"/>
    </source>
</evidence>
<accession>A0A9W8VD58</accession>
<dbReference type="AlphaFoldDB" id="A0A9W8VD58"/>
<dbReference type="Gene3D" id="3.30.30.30">
    <property type="match status" value="1"/>
</dbReference>
<protein>
    <submittedName>
        <fullName evidence="8">Adenyl-nucleotide exchange factor sse1</fullName>
    </submittedName>
</protein>
<keyword evidence="9" id="KW-1185">Reference proteome</keyword>
<dbReference type="PRINTS" id="PR00301">
    <property type="entry name" value="HEATSHOCK70"/>
</dbReference>
<dbReference type="SUPFAM" id="SSF100934">
    <property type="entry name" value="Heat shock protein 70kD (HSP70), C-terminal subdomain"/>
    <property type="match status" value="1"/>
</dbReference>
<keyword evidence="3" id="KW-0963">Cytoplasm</keyword>
<dbReference type="GO" id="GO:0005524">
    <property type="term" value="F:ATP binding"/>
    <property type="evidence" value="ECO:0007669"/>
    <property type="project" value="UniProtKB-KW"/>
</dbReference>
<organism evidence="8 9">
    <name type="scientific">Fusarium torreyae</name>
    <dbReference type="NCBI Taxonomy" id="1237075"/>
    <lineage>
        <taxon>Eukaryota</taxon>
        <taxon>Fungi</taxon>
        <taxon>Dikarya</taxon>
        <taxon>Ascomycota</taxon>
        <taxon>Pezizomycotina</taxon>
        <taxon>Sordariomycetes</taxon>
        <taxon>Hypocreomycetidae</taxon>
        <taxon>Hypocreales</taxon>
        <taxon>Nectriaceae</taxon>
        <taxon>Fusarium</taxon>
    </lineage>
</organism>
<feature type="region of interest" description="Disordered" evidence="7">
    <location>
        <begin position="504"/>
        <end position="553"/>
    </location>
</feature>
<dbReference type="Gene3D" id="2.60.34.10">
    <property type="entry name" value="Substrate Binding Domain Of DNAk, Chain A, domain 1"/>
    <property type="match status" value="1"/>
</dbReference>
<gene>
    <name evidence="8" type="primary">SSE1</name>
    <name evidence="8" type="ORF">NW762_007773</name>
</gene>
<dbReference type="GO" id="GO:0005829">
    <property type="term" value="C:cytosol"/>
    <property type="evidence" value="ECO:0007669"/>
    <property type="project" value="TreeGrafter"/>
</dbReference>
<dbReference type="OrthoDB" id="434160at2759"/>
<dbReference type="Proteomes" id="UP001152049">
    <property type="component" value="Unassembled WGS sequence"/>
</dbReference>
<evidence type="ECO:0000256" key="6">
    <source>
        <dbReference type="ARBA" id="ARBA00023016"/>
    </source>
</evidence>
<comment type="caution">
    <text evidence="8">The sequence shown here is derived from an EMBL/GenBank/DDBJ whole genome shotgun (WGS) entry which is preliminary data.</text>
</comment>
<dbReference type="InterPro" id="IPR043129">
    <property type="entry name" value="ATPase_NBD"/>
</dbReference>
<comment type="similarity">
    <text evidence="2">Belongs to the heat shock protein 70 family.</text>
</comment>
<dbReference type="FunFam" id="3.30.30.30:FF:000002">
    <property type="entry name" value="Heat shock 70 kDa protein 4"/>
    <property type="match status" value="1"/>
</dbReference>
<dbReference type="PANTHER" id="PTHR45639">
    <property type="entry name" value="HSC70CB, ISOFORM G-RELATED"/>
    <property type="match status" value="1"/>
</dbReference>
<reference evidence="8" key="1">
    <citation type="submission" date="2022-09" db="EMBL/GenBank/DDBJ databases">
        <title>Fusarium specimens isolated from Avocado Roots.</title>
        <authorList>
            <person name="Stajich J."/>
            <person name="Roper C."/>
            <person name="Heimlech-Rivalta G."/>
        </authorList>
    </citation>
    <scope>NUCLEOTIDE SEQUENCE</scope>
    <source>
        <strain evidence="8">CF00136</strain>
    </source>
</reference>
<feature type="compositionally biased region" description="Basic and acidic residues" evidence="7">
    <location>
        <begin position="747"/>
        <end position="779"/>
    </location>
</feature>
<dbReference type="GO" id="GO:0140662">
    <property type="term" value="F:ATP-dependent protein folding chaperone"/>
    <property type="evidence" value="ECO:0007669"/>
    <property type="project" value="InterPro"/>
</dbReference>
<dbReference type="Gene3D" id="1.20.1270.10">
    <property type="match status" value="1"/>
</dbReference>
<feature type="compositionally biased region" description="Polar residues" evidence="7">
    <location>
        <begin position="782"/>
        <end position="792"/>
    </location>
</feature>